<dbReference type="Gene3D" id="1.10.10.10">
    <property type="entry name" value="Winged helix-like DNA-binding domain superfamily/Winged helix DNA-binding domain"/>
    <property type="match status" value="1"/>
</dbReference>
<comment type="caution">
    <text evidence="1">The sequence shown here is derived from an EMBL/GenBank/DDBJ whole genome shotgun (WGS) entry which is preliminary data.</text>
</comment>
<dbReference type="AlphaFoldDB" id="A0A849L5C9"/>
<gene>
    <name evidence="1" type="ORF">HMH01_14090</name>
</gene>
<dbReference type="SUPFAM" id="SSF46785">
    <property type="entry name" value="Winged helix' DNA-binding domain"/>
    <property type="match status" value="1"/>
</dbReference>
<name>A0A849L5C9_9RHOB</name>
<dbReference type="InterPro" id="IPR021660">
    <property type="entry name" value="DUF3253"/>
</dbReference>
<accession>A0A849L5C9</accession>
<dbReference type="InterPro" id="IPR036388">
    <property type="entry name" value="WH-like_DNA-bd_sf"/>
</dbReference>
<evidence type="ECO:0000313" key="1">
    <source>
        <dbReference type="EMBL" id="NNU81566.1"/>
    </source>
</evidence>
<organism evidence="1 2">
    <name type="scientific">Halovulum dunhuangense</name>
    <dbReference type="NCBI Taxonomy" id="1505036"/>
    <lineage>
        <taxon>Bacteria</taxon>
        <taxon>Pseudomonadati</taxon>
        <taxon>Pseudomonadota</taxon>
        <taxon>Alphaproteobacteria</taxon>
        <taxon>Rhodobacterales</taxon>
        <taxon>Paracoccaceae</taxon>
        <taxon>Halovulum</taxon>
    </lineage>
</organism>
<dbReference type="EMBL" id="JABFBC010000002">
    <property type="protein sequence ID" value="NNU81566.1"/>
    <property type="molecule type" value="Genomic_DNA"/>
</dbReference>
<dbReference type="RefSeq" id="WP_171326400.1">
    <property type="nucleotide sequence ID" value="NZ_JABFBC010000002.1"/>
</dbReference>
<keyword evidence="2" id="KW-1185">Reference proteome</keyword>
<reference evidence="1 2" key="1">
    <citation type="submission" date="2020-05" db="EMBL/GenBank/DDBJ databases">
        <title>Gimesia benthica sp. nov., a novel planctomycete isolated from a deep-sea water sample of the Northwest Indian Ocean.</title>
        <authorList>
            <person name="Wang J."/>
            <person name="Ruan C."/>
            <person name="Song L."/>
            <person name="Zhu Y."/>
            <person name="Li A."/>
            <person name="Zheng X."/>
            <person name="Wang L."/>
            <person name="Lu Z."/>
            <person name="Huang Y."/>
            <person name="Du W."/>
            <person name="Zhou Y."/>
            <person name="Huang L."/>
            <person name="Dai X."/>
        </authorList>
    </citation>
    <scope>NUCLEOTIDE SEQUENCE [LARGE SCALE GENOMIC DNA]</scope>
    <source>
        <strain evidence="1 2">YYQ-30</strain>
    </source>
</reference>
<dbReference type="InterPro" id="IPR036390">
    <property type="entry name" value="WH_DNA-bd_sf"/>
</dbReference>
<dbReference type="Pfam" id="PF11625">
    <property type="entry name" value="DUF3253"/>
    <property type="match status" value="1"/>
</dbReference>
<evidence type="ECO:0000313" key="2">
    <source>
        <dbReference type="Proteomes" id="UP000572377"/>
    </source>
</evidence>
<dbReference type="Proteomes" id="UP000572377">
    <property type="component" value="Unassembled WGS sequence"/>
</dbReference>
<proteinExistence type="predicted"/>
<protein>
    <submittedName>
        <fullName evidence="1">DUF3253 domain-containing protein</fullName>
    </submittedName>
</protein>
<sequence>MPAVDDIRAVLIALALERGAESSFCPSEAARRLDSEFWRDLMPKVRGVAAEMQAEGVLEATRRGQVVQANAPGGPIRLQLRRRG</sequence>